<accession>A0A2H1G6D9</accession>
<dbReference type="InterPro" id="IPR036318">
    <property type="entry name" value="FAD-bd_PCMH-like_sf"/>
</dbReference>
<keyword evidence="3" id="KW-0732">Signal</keyword>
<feature type="chain" id="PRO_5013890603" description="FAD-binding PCMH-type domain-containing protein" evidence="3">
    <location>
        <begin position="20"/>
        <end position="591"/>
    </location>
</feature>
<dbReference type="PROSITE" id="PS51387">
    <property type="entry name" value="FAD_PCMH"/>
    <property type="match status" value="1"/>
</dbReference>
<dbReference type="InterPro" id="IPR050432">
    <property type="entry name" value="FAD-linked_Oxidoreductases_BP"/>
</dbReference>
<dbReference type="InterPro" id="IPR006094">
    <property type="entry name" value="Oxid_FAD_bind_N"/>
</dbReference>
<dbReference type="InterPro" id="IPR016166">
    <property type="entry name" value="FAD-bd_PCMH"/>
</dbReference>
<proteinExistence type="inferred from homology"/>
<protein>
    <recommendedName>
        <fullName evidence="4">FAD-binding PCMH-type domain-containing protein</fullName>
    </recommendedName>
</protein>
<name>A0A2H1G6D9_ZYMTR</name>
<dbReference type="AlphaFoldDB" id="A0A2H1G6D9"/>
<dbReference type="Proteomes" id="UP000245764">
    <property type="component" value="Chromosome 3"/>
</dbReference>
<dbReference type="Gene3D" id="3.40.462.20">
    <property type="match status" value="1"/>
</dbReference>
<dbReference type="Pfam" id="PF08031">
    <property type="entry name" value="BBE"/>
    <property type="match status" value="1"/>
</dbReference>
<dbReference type="SUPFAM" id="SSF56176">
    <property type="entry name" value="FAD-binding/transporter-associated domain-like"/>
    <property type="match status" value="1"/>
</dbReference>
<gene>
    <name evidence="5" type="ORF">ZT1E4_G4506</name>
</gene>
<dbReference type="Gene3D" id="3.30.465.10">
    <property type="match status" value="1"/>
</dbReference>
<dbReference type="PANTHER" id="PTHR13878:SF91">
    <property type="entry name" value="FAD BINDING DOMAIN PROTEIN (AFU_ORTHOLOGUE AFUA_6G12070)-RELATED"/>
    <property type="match status" value="1"/>
</dbReference>
<dbReference type="InterPro" id="IPR016169">
    <property type="entry name" value="FAD-bd_PCMH_sub2"/>
</dbReference>
<evidence type="ECO:0000313" key="6">
    <source>
        <dbReference type="Proteomes" id="UP000245764"/>
    </source>
</evidence>
<dbReference type="PANTHER" id="PTHR13878">
    <property type="entry name" value="GULONOLACTONE OXIDASE"/>
    <property type="match status" value="1"/>
</dbReference>
<keyword evidence="2" id="KW-0560">Oxidoreductase</keyword>
<comment type="similarity">
    <text evidence="1">Belongs to the oxygen-dependent FAD-linked oxidoreductase family.</text>
</comment>
<reference evidence="6" key="1">
    <citation type="submission" date="2017-05" db="EMBL/GenBank/DDBJ databases">
        <authorList>
            <person name="Song R."/>
            <person name="Chenine A.L."/>
            <person name="Ruprecht R.M."/>
        </authorList>
    </citation>
    <scope>NUCLEOTIDE SEQUENCE [LARGE SCALE GENOMIC DNA]</scope>
</reference>
<evidence type="ECO:0000256" key="2">
    <source>
        <dbReference type="ARBA" id="ARBA00023002"/>
    </source>
</evidence>
<dbReference type="EMBL" id="LT854255">
    <property type="protein sequence ID" value="SMR49114.1"/>
    <property type="molecule type" value="Genomic_DNA"/>
</dbReference>
<evidence type="ECO:0000256" key="1">
    <source>
        <dbReference type="ARBA" id="ARBA00005466"/>
    </source>
</evidence>
<evidence type="ECO:0000256" key="3">
    <source>
        <dbReference type="SAM" id="SignalP"/>
    </source>
</evidence>
<evidence type="ECO:0000313" key="5">
    <source>
        <dbReference type="EMBL" id="SMR49114.1"/>
    </source>
</evidence>
<evidence type="ECO:0000259" key="4">
    <source>
        <dbReference type="PROSITE" id="PS51387"/>
    </source>
</evidence>
<sequence length="591" mass="63379">MKILSVTLLAALLLERALGAANGAGSSRCRCVPSLPCWPSNKLWNDLNTTISGQLVLNHPVAVSCYPGPAADSTKCASITANYTNDDFLQQFPIGYSASNEDACPVVNVSTSHCDIGSAPIYTVNATDRSHVSAGIAFARHHNLRLVVRNTGHDLLDRSVGFGSLQIWIRYLRTGITFHESFRQKGSEWTGAAVTIGGGYVWRDVYAEAEKRGVVVVGGGTPSVGCLGGWMQGGGHGPPVHDFGLGADQVLQARVVLANGSLVTASPRENPDLFFAIRGGGPGTYGIVVATTVKAWPTVTAVAQTLYFAPRNSSDLDTFMTALTDLYQAFPYVTQAGWSGYGQWSTAGVLPFPNTTIGYSHTMATFNRSLSASTAAFAPTLEKLQAYNGTSLTVSVAYTELPSYAAYYRAFSGIEPPAGGVGSESGRFLDEKALCRNRTALRETLDILAGTPDQATINVNEIFGAPYGRIAADGRAESVSSVTPAWREMVVNHIVSRQWKLDTAPADVKSIQDDVLLVKEGALRKLAPDTGSYMNEANKLDPDYKINFYGTHYARLESIKRLLDPEGVFYCPTCVGSDGWLQQDNGQLCRA</sequence>
<organism evidence="5 6">
    <name type="scientific">Zymoseptoria tritici ST99CH_1E4</name>
    <dbReference type="NCBI Taxonomy" id="1276532"/>
    <lineage>
        <taxon>Eukaryota</taxon>
        <taxon>Fungi</taxon>
        <taxon>Dikarya</taxon>
        <taxon>Ascomycota</taxon>
        <taxon>Pezizomycotina</taxon>
        <taxon>Dothideomycetes</taxon>
        <taxon>Dothideomycetidae</taxon>
        <taxon>Mycosphaerellales</taxon>
        <taxon>Mycosphaerellaceae</taxon>
        <taxon>Zymoseptoria</taxon>
    </lineage>
</organism>
<dbReference type="Pfam" id="PF01565">
    <property type="entry name" value="FAD_binding_4"/>
    <property type="match status" value="1"/>
</dbReference>
<dbReference type="GO" id="GO:0071949">
    <property type="term" value="F:FAD binding"/>
    <property type="evidence" value="ECO:0007669"/>
    <property type="project" value="InterPro"/>
</dbReference>
<dbReference type="InterPro" id="IPR012951">
    <property type="entry name" value="BBE"/>
</dbReference>
<feature type="signal peptide" evidence="3">
    <location>
        <begin position="1"/>
        <end position="19"/>
    </location>
</feature>
<dbReference type="GO" id="GO:0016491">
    <property type="term" value="F:oxidoreductase activity"/>
    <property type="evidence" value="ECO:0007669"/>
    <property type="project" value="UniProtKB-KW"/>
</dbReference>
<feature type="domain" description="FAD-binding PCMH-type" evidence="4">
    <location>
        <begin position="116"/>
        <end position="298"/>
    </location>
</feature>